<feature type="domain" description="HPr kinase/phosphorylase C-terminal" evidence="1">
    <location>
        <begin position="153"/>
        <end position="208"/>
    </location>
</feature>
<proteinExistence type="predicted"/>
<evidence type="ECO:0000313" key="2">
    <source>
        <dbReference type="EMBL" id="VFU17258.1"/>
    </source>
</evidence>
<reference evidence="2" key="1">
    <citation type="submission" date="2019-03" db="EMBL/GenBank/DDBJ databases">
        <authorList>
            <person name="Hao L."/>
        </authorList>
    </citation>
    <scope>NUCLEOTIDE SEQUENCE</scope>
</reference>
<keyword evidence="2" id="KW-0808">Transferase</keyword>
<protein>
    <submittedName>
        <fullName evidence="2">HPr kinase</fullName>
    </submittedName>
</protein>
<dbReference type="Pfam" id="PF07475">
    <property type="entry name" value="Hpr_kinase_C"/>
    <property type="match status" value="1"/>
</dbReference>
<keyword evidence="2" id="KW-0418">Kinase</keyword>
<evidence type="ECO:0000259" key="1">
    <source>
        <dbReference type="Pfam" id="PF07475"/>
    </source>
</evidence>
<sequence>MSPENFFSNSCAAFGTTVEINSNSKAWLESLSRYLSLQLQEQGTGTKAGIKLYLFEVDPGNLDGKFMPPLPDQAFKEREDVLLVDRPIPAVYYTRDGQKWVNFSGYGRLWVDSARGVAAAVRSRGCGVDPLYSDILFGFNTLAGLFVKMGLYSFHASCVEVDGKGVLFTGNSGKGKTTAALALALRGCPILSDDRVLVGKNQGAYYGASISDVIKLRQESINEFFPELDLEKPFRRLYGETYYKSGWSGGTLKYTPAVPLSKVVILQKTGSSQSYYERIKPARVVGDLFPVTLNVHDPVLLGSKFSFVMDFLQQNECYRVFFGTDMNEFARQIKKLARE</sequence>
<dbReference type="InterPro" id="IPR027417">
    <property type="entry name" value="P-loop_NTPase"/>
</dbReference>
<dbReference type="EMBL" id="CAADRN010000292">
    <property type="protein sequence ID" value="VFU17258.1"/>
    <property type="molecule type" value="Genomic_DNA"/>
</dbReference>
<dbReference type="SUPFAM" id="SSF53795">
    <property type="entry name" value="PEP carboxykinase-like"/>
    <property type="match status" value="1"/>
</dbReference>
<dbReference type="InterPro" id="IPR011104">
    <property type="entry name" value="Hpr_kin/Pase_C"/>
</dbReference>
<dbReference type="GO" id="GO:0005524">
    <property type="term" value="F:ATP binding"/>
    <property type="evidence" value="ECO:0007669"/>
    <property type="project" value="InterPro"/>
</dbReference>
<organism evidence="2">
    <name type="scientific">anaerobic digester metagenome</name>
    <dbReference type="NCBI Taxonomy" id="1263854"/>
    <lineage>
        <taxon>unclassified sequences</taxon>
        <taxon>metagenomes</taxon>
        <taxon>ecological metagenomes</taxon>
    </lineage>
</organism>
<dbReference type="GO" id="GO:0006109">
    <property type="term" value="P:regulation of carbohydrate metabolic process"/>
    <property type="evidence" value="ECO:0007669"/>
    <property type="project" value="InterPro"/>
</dbReference>
<name>A0A485M4P4_9ZZZZ</name>
<dbReference type="GO" id="GO:0000155">
    <property type="term" value="F:phosphorelay sensor kinase activity"/>
    <property type="evidence" value="ECO:0007669"/>
    <property type="project" value="InterPro"/>
</dbReference>
<gene>
    <name evidence="2" type="ORF">SCFA_3610002</name>
</gene>
<accession>A0A485M4P4</accession>
<dbReference type="Gene3D" id="3.40.50.300">
    <property type="entry name" value="P-loop containing nucleotide triphosphate hydrolases"/>
    <property type="match status" value="1"/>
</dbReference>
<dbReference type="AlphaFoldDB" id="A0A485M4P4"/>